<protein>
    <recommendedName>
        <fullName evidence="4">Parvulin-like PPIase</fullName>
        <ecNumber evidence="3">5.2.1.8</ecNumber>
    </recommendedName>
    <alternativeName>
        <fullName evidence="6">Peptidyl-prolyl cis-trans isomerase plp</fullName>
    </alternativeName>
    <alternativeName>
        <fullName evidence="7">Rotamase plp</fullName>
    </alternativeName>
</protein>
<dbReference type="SUPFAM" id="SSF54534">
    <property type="entry name" value="FKBP-like"/>
    <property type="match status" value="1"/>
</dbReference>
<dbReference type="InterPro" id="IPR046357">
    <property type="entry name" value="PPIase_dom_sf"/>
</dbReference>
<dbReference type="PANTHER" id="PTHR47245">
    <property type="entry name" value="PEPTIDYLPROLYL ISOMERASE"/>
    <property type="match status" value="1"/>
</dbReference>
<feature type="signal peptide" evidence="9">
    <location>
        <begin position="1"/>
        <end position="25"/>
    </location>
</feature>
<dbReference type="InterPro" id="IPR050245">
    <property type="entry name" value="PrsA_foldase"/>
</dbReference>
<dbReference type="InterPro" id="IPR023058">
    <property type="entry name" value="PPIase_PpiC_CS"/>
</dbReference>
<evidence type="ECO:0000256" key="3">
    <source>
        <dbReference type="ARBA" id="ARBA00013194"/>
    </source>
</evidence>
<dbReference type="Gene3D" id="3.10.50.40">
    <property type="match status" value="1"/>
</dbReference>
<keyword evidence="8 11" id="KW-0413">Isomerase</keyword>
<keyword evidence="5 8" id="KW-0697">Rotamase</keyword>
<evidence type="ECO:0000256" key="7">
    <source>
        <dbReference type="ARBA" id="ARBA00031484"/>
    </source>
</evidence>
<dbReference type="EC" id="5.2.1.8" evidence="3"/>
<dbReference type="RefSeq" id="WP_141451645.1">
    <property type="nucleotide sequence ID" value="NZ_CP038143.1"/>
</dbReference>
<evidence type="ECO:0000256" key="1">
    <source>
        <dbReference type="ARBA" id="ARBA00000971"/>
    </source>
</evidence>
<dbReference type="InterPro" id="IPR000297">
    <property type="entry name" value="PPIase_PpiC"/>
</dbReference>
<proteinExistence type="inferred from homology"/>
<feature type="domain" description="PpiC" evidence="10">
    <location>
        <begin position="157"/>
        <end position="251"/>
    </location>
</feature>
<dbReference type="InterPro" id="IPR027304">
    <property type="entry name" value="Trigger_fact/SurA_dom_sf"/>
</dbReference>
<dbReference type="Proteomes" id="UP000315037">
    <property type="component" value="Unassembled WGS sequence"/>
</dbReference>
<evidence type="ECO:0000256" key="5">
    <source>
        <dbReference type="ARBA" id="ARBA00023110"/>
    </source>
</evidence>
<dbReference type="PROSITE" id="PS50198">
    <property type="entry name" value="PPIC_PPIASE_2"/>
    <property type="match status" value="1"/>
</dbReference>
<comment type="similarity">
    <text evidence="2">Belongs to the PpiC/parvulin rotamase family.</text>
</comment>
<evidence type="ECO:0000256" key="6">
    <source>
        <dbReference type="ARBA" id="ARBA00030642"/>
    </source>
</evidence>
<dbReference type="PROSITE" id="PS01096">
    <property type="entry name" value="PPIC_PPIASE_1"/>
    <property type="match status" value="1"/>
</dbReference>
<evidence type="ECO:0000256" key="2">
    <source>
        <dbReference type="ARBA" id="ARBA00007656"/>
    </source>
</evidence>
<evidence type="ECO:0000259" key="10">
    <source>
        <dbReference type="PROSITE" id="PS50198"/>
    </source>
</evidence>
<evidence type="ECO:0000256" key="9">
    <source>
        <dbReference type="SAM" id="SignalP"/>
    </source>
</evidence>
<comment type="caution">
    <text evidence="11">The sequence shown here is derived from an EMBL/GenBank/DDBJ whole genome shotgun (WGS) entry which is preliminary data.</text>
</comment>
<keyword evidence="12" id="KW-1185">Reference proteome</keyword>
<keyword evidence="9" id="KW-0732">Signal</keyword>
<accession>A0A506ULY5</accession>
<dbReference type="PANTHER" id="PTHR47245:SF2">
    <property type="entry name" value="PEPTIDYL-PROLYL CIS-TRANS ISOMERASE HP_0175-RELATED"/>
    <property type="match status" value="1"/>
</dbReference>
<dbReference type="AlphaFoldDB" id="A0A506ULY5"/>
<evidence type="ECO:0000313" key="12">
    <source>
        <dbReference type="Proteomes" id="UP000315037"/>
    </source>
</evidence>
<organism evidence="11 12">
    <name type="scientific">Oecophyllibacter saccharovorans</name>
    <dbReference type="NCBI Taxonomy" id="2558360"/>
    <lineage>
        <taxon>Bacteria</taxon>
        <taxon>Pseudomonadati</taxon>
        <taxon>Pseudomonadota</taxon>
        <taxon>Alphaproteobacteria</taxon>
        <taxon>Acetobacterales</taxon>
        <taxon>Acetobacteraceae</taxon>
        <taxon>Oecophyllibacter</taxon>
    </lineage>
</organism>
<feature type="chain" id="PRO_5021505264" description="Parvulin-like PPIase" evidence="9">
    <location>
        <begin position="26"/>
        <end position="315"/>
    </location>
</feature>
<name>A0A506ULY5_9PROT</name>
<evidence type="ECO:0000313" key="11">
    <source>
        <dbReference type="EMBL" id="TPW34356.1"/>
    </source>
</evidence>
<dbReference type="OrthoDB" id="14196at2"/>
<evidence type="ECO:0000256" key="8">
    <source>
        <dbReference type="PROSITE-ProRule" id="PRU00278"/>
    </source>
</evidence>
<dbReference type="SUPFAM" id="SSF109998">
    <property type="entry name" value="Triger factor/SurA peptide-binding domain-like"/>
    <property type="match status" value="1"/>
</dbReference>
<reference evidence="11 12" key="1">
    <citation type="submission" date="2019-03" db="EMBL/GenBank/DDBJ databases">
        <title>The complete genome sequence of Neokomagataea sp. Jb2 NBRC113641.</title>
        <authorList>
            <person name="Chua K.-O."/>
            <person name="Chan K.-G."/>
            <person name="See-Too W.-S."/>
        </authorList>
    </citation>
    <scope>NUCLEOTIDE SEQUENCE [LARGE SCALE GENOMIC DNA]</scope>
    <source>
        <strain evidence="11 12">Jb2</strain>
    </source>
</reference>
<dbReference type="GO" id="GO:0003755">
    <property type="term" value="F:peptidyl-prolyl cis-trans isomerase activity"/>
    <property type="evidence" value="ECO:0007669"/>
    <property type="project" value="UniProtKB-KW"/>
</dbReference>
<evidence type="ECO:0000256" key="4">
    <source>
        <dbReference type="ARBA" id="ARBA00018370"/>
    </source>
</evidence>
<sequence length="315" mass="33641">MRLSRSLAVTALTACTFLAGTAAIAAPAAPAKPAAPAAQPARTANPDMLIATVGGAKITLGDIQRAAQSLPPSVRQLNMKPELLLSLLAHQLIDQKVVQIMAEKEKLEDKPAVKAAMTAAADNVLQNAYLEQQIAPKINEAAIKAYYDAHYANQKPEEEVHARHILVDSEAQAKDIIKQLDRDHGANFAKLAATLSADKGTASHDGGDLGWFKKGDMIPAFSKAAFSLKPGTISQTPIQTQYGWHVIQVLGTRMVPVPTLEQAHDHIKNELVRQGIRQVIDKASKDVKVVYYNADGKPMAQPPAAAAKPAAQPAK</sequence>
<dbReference type="Pfam" id="PF13616">
    <property type="entry name" value="Rotamase_3"/>
    <property type="match status" value="1"/>
</dbReference>
<comment type="catalytic activity">
    <reaction evidence="1">
        <text>[protein]-peptidylproline (omega=180) = [protein]-peptidylproline (omega=0)</text>
        <dbReference type="Rhea" id="RHEA:16237"/>
        <dbReference type="Rhea" id="RHEA-COMP:10747"/>
        <dbReference type="Rhea" id="RHEA-COMP:10748"/>
        <dbReference type="ChEBI" id="CHEBI:83833"/>
        <dbReference type="ChEBI" id="CHEBI:83834"/>
        <dbReference type="EC" id="5.2.1.8"/>
    </reaction>
</comment>
<gene>
    <name evidence="11" type="ORF">E3202_07655</name>
</gene>
<dbReference type="EMBL" id="SORZ01000002">
    <property type="protein sequence ID" value="TPW34356.1"/>
    <property type="molecule type" value="Genomic_DNA"/>
</dbReference>